<keyword evidence="1" id="KW-0378">Hydrolase</keyword>
<keyword evidence="2" id="KW-1185">Reference proteome</keyword>
<accession>A0ACB8AVC0</accession>
<gene>
    <name evidence="1" type="ORF">BV22DRAFT_1135632</name>
</gene>
<sequence length="228" mass="24243">MKLSVYLAFFVALATANPLEKRSAPKGIDVSSYQGSSINWKTVKSNGATFAYIKATEGTTYTNPDFSAQYTGATNAGFIRGAYHFAQPSSSAGSTQASYFVKHGGGWSADGITLPGAVDLEAGCYGLSESAMVSWIKSFSSQYHSSEGRYPVIYVTTSWWKSCTGNSGSFGTNNPLWLASWSSSFGALPAGWSYPTFWQYADSGSLGPGDQDEFNGDSAGLKRMAKGS</sequence>
<name>A0ACB8AVC0_9AGAM</name>
<protein>
    <submittedName>
        <fullName evidence="1">Glycoside hydrolase family 25 protein</fullName>
    </submittedName>
</protein>
<evidence type="ECO:0000313" key="1">
    <source>
        <dbReference type="EMBL" id="KAH7917165.1"/>
    </source>
</evidence>
<proteinExistence type="predicted"/>
<dbReference type="Proteomes" id="UP000790709">
    <property type="component" value="Unassembled WGS sequence"/>
</dbReference>
<comment type="caution">
    <text evidence="1">The sequence shown here is derived from an EMBL/GenBank/DDBJ whole genome shotgun (WGS) entry which is preliminary data.</text>
</comment>
<organism evidence="1 2">
    <name type="scientific">Leucogyrophana mollusca</name>
    <dbReference type="NCBI Taxonomy" id="85980"/>
    <lineage>
        <taxon>Eukaryota</taxon>
        <taxon>Fungi</taxon>
        <taxon>Dikarya</taxon>
        <taxon>Basidiomycota</taxon>
        <taxon>Agaricomycotina</taxon>
        <taxon>Agaricomycetes</taxon>
        <taxon>Agaricomycetidae</taxon>
        <taxon>Boletales</taxon>
        <taxon>Boletales incertae sedis</taxon>
        <taxon>Leucogyrophana</taxon>
    </lineage>
</organism>
<dbReference type="EMBL" id="MU267217">
    <property type="protein sequence ID" value="KAH7917165.1"/>
    <property type="molecule type" value="Genomic_DNA"/>
</dbReference>
<reference evidence="1" key="1">
    <citation type="journal article" date="2021" name="New Phytol.">
        <title>Evolutionary innovations through gain and loss of genes in the ectomycorrhizal Boletales.</title>
        <authorList>
            <person name="Wu G."/>
            <person name="Miyauchi S."/>
            <person name="Morin E."/>
            <person name="Kuo A."/>
            <person name="Drula E."/>
            <person name="Varga T."/>
            <person name="Kohler A."/>
            <person name="Feng B."/>
            <person name="Cao Y."/>
            <person name="Lipzen A."/>
            <person name="Daum C."/>
            <person name="Hundley H."/>
            <person name="Pangilinan J."/>
            <person name="Johnson J."/>
            <person name="Barry K."/>
            <person name="LaButti K."/>
            <person name="Ng V."/>
            <person name="Ahrendt S."/>
            <person name="Min B."/>
            <person name="Choi I.G."/>
            <person name="Park H."/>
            <person name="Plett J.M."/>
            <person name="Magnuson J."/>
            <person name="Spatafora J.W."/>
            <person name="Nagy L.G."/>
            <person name="Henrissat B."/>
            <person name="Grigoriev I.V."/>
            <person name="Yang Z.L."/>
            <person name="Xu J."/>
            <person name="Martin F.M."/>
        </authorList>
    </citation>
    <scope>NUCLEOTIDE SEQUENCE</scope>
    <source>
        <strain evidence="1">KUC20120723A-06</strain>
    </source>
</reference>
<evidence type="ECO:0000313" key="2">
    <source>
        <dbReference type="Proteomes" id="UP000790709"/>
    </source>
</evidence>